<dbReference type="AlphaFoldDB" id="A0A1A9AKQ0"/>
<gene>
    <name evidence="2" type="ORF">POVWA1_078340</name>
</gene>
<sequence length="880" mass="105707">MSNNIKDFTLTKLAEKYTFVKDSELYKFYDAVNNSCKEKEYHNTFEALWYLGIYDPSIISFIKNEIFKKLKCLLNNIEASVDNISSSKDRHCIYLKYWLYDKLIIQDFDEYDISIIFDFLKKKKNAFMKILKSNRPCNIYKLSLSDIHKIKILYDYSEFLHDSDTTKYDLILKDEEYLTYFKKGLDLYQNSKIICPSIKKDDYCYEFNEYETKYKRKSAYLSCKEKLLSSLHNKVTTLNGGSLQGDGKSKGAVDLDLYELLKKVIFPNFLKNLLIDYCDQIVDKIHLHKFYESLEQHKRTDTSDICNSLESYPVKNENGVCELLKHAEYILKDWDKTYAKYEELTTSETCDYMRYWLYDKLRRINANPCEIETFYILWHNYTTDESKNKNKNKCKNEKYYGFNKEELENKKKLFDFLVYYKSIKDKIKEPKNEKKNDYCPYIKSIFELYKKMEQKNISHSYTEELKLFQNNFSSNRELNFLEEICPDMCLGFVFNKKFKTLCPFENKPIIEAQKKNHTPCQKIDHTFTRRNLGGNHEKDYNFSNFTTHDVYKELNGEIITNNYYSICDKFILFNEQHCGIHDLCSKLVRNLKKLSRMENKERTDRCTYIIHWIYDELRKIPNIISENNYETIALREFLNVAYEILRQLEISDCFFNTVNIDFDEQKEKKYLHDYFKNYEKMQGKNFCNNATCQQYCEYITFINRLYGKYINRYCYCFESDGCKEIYPSYFKCDDNYNPHELFEKLQCKNFEEFRGKLKKVDKPIPEDHYVKRLAYISVNKPHLLNWGNKKSSIIPEVVSDKITSDPFHKFSIGSFGFLGVFLILFILYKFTPAGSYFNNRDTINKDSYFENFENQYLEDDVEFNHSNTQNRRMRIAYHQA</sequence>
<proteinExistence type="predicted"/>
<evidence type="ECO:0000313" key="3">
    <source>
        <dbReference type="Proteomes" id="UP000078555"/>
    </source>
</evidence>
<keyword evidence="1" id="KW-0812">Transmembrane</keyword>
<keyword evidence="1" id="KW-0472">Membrane</keyword>
<protein>
    <submittedName>
        <fullName evidence="2">PIR Superfamily Protein</fullName>
    </submittedName>
</protein>
<accession>A0A1A9AKQ0</accession>
<dbReference type="Proteomes" id="UP000078555">
    <property type="component" value="Unassembled WGS sequence"/>
</dbReference>
<dbReference type="EMBL" id="FLRD01001189">
    <property type="protein sequence ID" value="SBT56763.1"/>
    <property type="molecule type" value="Genomic_DNA"/>
</dbReference>
<reference evidence="3" key="1">
    <citation type="submission" date="2016-05" db="EMBL/GenBank/DDBJ databases">
        <authorList>
            <person name="Naeem Raeece"/>
        </authorList>
    </citation>
    <scope>NUCLEOTIDE SEQUENCE [LARGE SCALE GENOMIC DNA]</scope>
</reference>
<keyword evidence="1" id="KW-1133">Transmembrane helix</keyword>
<evidence type="ECO:0000313" key="2">
    <source>
        <dbReference type="EMBL" id="SBT56763.1"/>
    </source>
</evidence>
<keyword evidence="3" id="KW-1185">Reference proteome</keyword>
<dbReference type="Pfam" id="PF05795">
    <property type="entry name" value="Plasmodium_Vir"/>
    <property type="match status" value="4"/>
</dbReference>
<evidence type="ECO:0000256" key="1">
    <source>
        <dbReference type="SAM" id="Phobius"/>
    </source>
</evidence>
<name>A0A1A9AKQ0_PLAOA</name>
<feature type="transmembrane region" description="Helical" evidence="1">
    <location>
        <begin position="810"/>
        <end position="830"/>
    </location>
</feature>
<dbReference type="InterPro" id="IPR008780">
    <property type="entry name" value="Plasmodium_Vir"/>
</dbReference>
<organism evidence="2 3">
    <name type="scientific">Plasmodium ovale wallikeri</name>
    <dbReference type="NCBI Taxonomy" id="864142"/>
    <lineage>
        <taxon>Eukaryota</taxon>
        <taxon>Sar</taxon>
        <taxon>Alveolata</taxon>
        <taxon>Apicomplexa</taxon>
        <taxon>Aconoidasida</taxon>
        <taxon>Haemosporida</taxon>
        <taxon>Plasmodiidae</taxon>
        <taxon>Plasmodium</taxon>
        <taxon>Plasmodium (Plasmodium)</taxon>
    </lineage>
</organism>